<dbReference type="Proteomes" id="UP000237271">
    <property type="component" value="Unassembled WGS sequence"/>
</dbReference>
<dbReference type="InterPro" id="IPR011009">
    <property type="entry name" value="Kinase-like_dom_sf"/>
</dbReference>
<keyword evidence="1" id="KW-0812">Transmembrane</keyword>
<evidence type="ECO:0000313" key="4">
    <source>
        <dbReference type="Proteomes" id="UP000237271"/>
    </source>
</evidence>
<dbReference type="SUPFAM" id="SSF56112">
    <property type="entry name" value="Protein kinase-like (PK-like)"/>
    <property type="match status" value="2"/>
</dbReference>
<keyword evidence="3" id="KW-0808">Transferase</keyword>
<dbReference type="OrthoDB" id="346907at2759"/>
<dbReference type="PANTHER" id="PTHR44329:SF214">
    <property type="entry name" value="PROTEIN KINASE DOMAIN-CONTAINING PROTEIN"/>
    <property type="match status" value="1"/>
</dbReference>
<comment type="caution">
    <text evidence="3">The sequence shown here is derived from an EMBL/GenBank/DDBJ whole genome shotgun (WGS) entry which is preliminary data.</text>
</comment>
<gene>
    <name evidence="3" type="ORF">PHPALM_29609</name>
</gene>
<evidence type="ECO:0000256" key="1">
    <source>
        <dbReference type="SAM" id="Phobius"/>
    </source>
</evidence>
<keyword evidence="1" id="KW-1133">Transmembrane helix</keyword>
<dbReference type="PROSITE" id="PS50011">
    <property type="entry name" value="PROTEIN_KINASE_DOM"/>
    <property type="match status" value="2"/>
</dbReference>
<sequence length="919" mass="102347">MDEILPKLVACPDLVDKRISIQSLHYKVTLSNGASGEVWLGQLNDQQVAVKQLLRTYEHTLKDVDEFVDEIVWTASLSHLHIVSFIGVAWSSLDNVAMVMEYCPMGDLKRFLAESGRLLSWSRDKARMAVGIAQALRYIHERKPPIIHRDLKSTNILLTETLETKISDFGVSRSRKHGFMTAGVGTPYWIAPEILEGKRYTEQADIYSFGVVLSELDTCKMPFSDVLTAEGKKPKPFQILHWVLEGRLTPAFSEDCPRWIRSVGTQCLQHDPGLRPTAAELTQVLWTDVRHRIYTLTADKLAVMRVSGFLAILAATSTMAQDYTITFRSLEENDPSSASLPSDTAFKFDGTNSNIAQQLYIRHKAGDTATAVSINSIPTSVTDRLKALKVTFDTLPGLVQRAVLWDTGFAISPGGDPVQIWPIGDYTMADIAVPQNDITKVNCTMLECGQPNGVPAYSSQYCSGTQILNVSRCVADTFEDSGATDFLGVMWSTGGDAAMTPHIRLRDHTWTEPTTGISYNVYAVHTISSADDPTWNQCPANDGYSSLIVPCRRRIEFTDAEIAGMKKPTGSIWVTTWLKEEFARDDSGFDELLLIPIVLVVIAALGIGLFCWKRTVMMRREQAFSYDFDVVSPHYLDVVTHEQAFRPTVTTSTYGPSVSSHPDDYESAGSNQTFKILLQSKHLHGNRIPYDALRFQTEISKGASGEVWICLYGGQQVAVKELLHTKDQKADDVQAFAEEIELTASLIHPHIVKFVGVAWNSLNNLAMVLEYVPMGNLKDYLHKNSDLMSWARDKIHMAIAVAEALEYLHSRTPAIIHRDLKSNNILLSESLEPKLIDFGVSRGMMDLTMTAGVGTPYWTAPEILEGDRYTEKADIYSFGVVLSELDTGRLPYFDAVVDDGTKMKPFQILEEVMSGILRP</sequence>
<name>A0A2P4X760_9STRA</name>
<dbReference type="PROSITE" id="PS00108">
    <property type="entry name" value="PROTEIN_KINASE_ST"/>
    <property type="match status" value="2"/>
</dbReference>
<dbReference type="Pfam" id="PF00069">
    <property type="entry name" value="Pkinase"/>
    <property type="match status" value="2"/>
</dbReference>
<feature type="domain" description="Protein kinase" evidence="2">
    <location>
        <begin position="24"/>
        <end position="294"/>
    </location>
</feature>
<dbReference type="SMART" id="SM00220">
    <property type="entry name" value="S_TKc"/>
    <property type="match status" value="2"/>
</dbReference>
<reference evidence="3 4" key="1">
    <citation type="journal article" date="2017" name="Genome Biol. Evol.">
        <title>Phytophthora megakarya and P. palmivora, closely related causal agents of cacao black pod rot, underwent increases in genome sizes and gene numbers by different mechanisms.</title>
        <authorList>
            <person name="Ali S.S."/>
            <person name="Shao J."/>
            <person name="Lary D.J."/>
            <person name="Kronmiller B."/>
            <person name="Shen D."/>
            <person name="Strem M.D."/>
            <person name="Amoako-Attah I."/>
            <person name="Akrofi A.Y."/>
            <person name="Begoude B.A."/>
            <person name="Ten Hoopen G.M."/>
            <person name="Coulibaly K."/>
            <person name="Kebe B.I."/>
            <person name="Melnick R.L."/>
            <person name="Guiltinan M.J."/>
            <person name="Tyler B.M."/>
            <person name="Meinhardt L.W."/>
            <person name="Bailey B.A."/>
        </authorList>
    </citation>
    <scope>NUCLEOTIDE SEQUENCE [LARGE SCALE GENOMIC DNA]</scope>
    <source>
        <strain evidence="4">sbr112.9</strain>
    </source>
</reference>
<dbReference type="EMBL" id="NCKW01016038">
    <property type="protein sequence ID" value="POM61383.1"/>
    <property type="molecule type" value="Genomic_DNA"/>
</dbReference>
<keyword evidence="1" id="KW-0472">Membrane</keyword>
<keyword evidence="4" id="KW-1185">Reference proteome</keyword>
<dbReference type="PANTHER" id="PTHR44329">
    <property type="entry name" value="SERINE/THREONINE-PROTEIN KINASE TNNI3K-RELATED"/>
    <property type="match status" value="1"/>
</dbReference>
<organism evidence="3 4">
    <name type="scientific">Phytophthora palmivora</name>
    <dbReference type="NCBI Taxonomy" id="4796"/>
    <lineage>
        <taxon>Eukaryota</taxon>
        <taxon>Sar</taxon>
        <taxon>Stramenopiles</taxon>
        <taxon>Oomycota</taxon>
        <taxon>Peronosporomycetes</taxon>
        <taxon>Peronosporales</taxon>
        <taxon>Peronosporaceae</taxon>
        <taxon>Phytophthora</taxon>
    </lineage>
</organism>
<accession>A0A2P4X760</accession>
<evidence type="ECO:0000259" key="2">
    <source>
        <dbReference type="PROSITE" id="PS50011"/>
    </source>
</evidence>
<dbReference type="GO" id="GO:0004674">
    <property type="term" value="F:protein serine/threonine kinase activity"/>
    <property type="evidence" value="ECO:0007669"/>
    <property type="project" value="TreeGrafter"/>
</dbReference>
<dbReference type="InterPro" id="IPR051681">
    <property type="entry name" value="Ser/Thr_Kinases-Pseudokinases"/>
</dbReference>
<proteinExistence type="predicted"/>
<feature type="transmembrane region" description="Helical" evidence="1">
    <location>
        <begin position="592"/>
        <end position="612"/>
    </location>
</feature>
<keyword evidence="3" id="KW-0418">Kinase</keyword>
<feature type="non-terminal residue" evidence="3">
    <location>
        <position position="919"/>
    </location>
</feature>
<dbReference type="AlphaFoldDB" id="A0A2P4X760"/>
<protein>
    <submittedName>
        <fullName evidence="3">TKL/DRK protein kinase</fullName>
    </submittedName>
</protein>
<feature type="domain" description="Protein kinase" evidence="2">
    <location>
        <begin position="693"/>
        <end position="919"/>
    </location>
</feature>
<dbReference type="GO" id="GO:0005524">
    <property type="term" value="F:ATP binding"/>
    <property type="evidence" value="ECO:0007669"/>
    <property type="project" value="InterPro"/>
</dbReference>
<dbReference type="InterPro" id="IPR000719">
    <property type="entry name" value="Prot_kinase_dom"/>
</dbReference>
<evidence type="ECO:0000313" key="3">
    <source>
        <dbReference type="EMBL" id="POM61383.1"/>
    </source>
</evidence>
<dbReference type="InterPro" id="IPR008271">
    <property type="entry name" value="Ser/Thr_kinase_AS"/>
</dbReference>
<dbReference type="Gene3D" id="1.10.510.10">
    <property type="entry name" value="Transferase(Phosphotransferase) domain 1"/>
    <property type="match status" value="2"/>
</dbReference>